<comment type="caution">
    <text evidence="1">The sequence shown here is derived from an EMBL/GenBank/DDBJ whole genome shotgun (WGS) entry which is preliminary data.</text>
</comment>
<gene>
    <name evidence="1" type="ORF">C1645_839984</name>
</gene>
<dbReference type="AlphaFoldDB" id="A0A397SBM8"/>
<sequence length="52" mass="5890">SQRHLFSSVTLDPFIYLLISLDLGGGSSVRWPWILFIFFSLDFGGVSSVQWP</sequence>
<evidence type="ECO:0000313" key="2">
    <source>
        <dbReference type="Proteomes" id="UP000265703"/>
    </source>
</evidence>
<organism evidence="1 2">
    <name type="scientific">Glomus cerebriforme</name>
    <dbReference type="NCBI Taxonomy" id="658196"/>
    <lineage>
        <taxon>Eukaryota</taxon>
        <taxon>Fungi</taxon>
        <taxon>Fungi incertae sedis</taxon>
        <taxon>Mucoromycota</taxon>
        <taxon>Glomeromycotina</taxon>
        <taxon>Glomeromycetes</taxon>
        <taxon>Glomerales</taxon>
        <taxon>Glomeraceae</taxon>
        <taxon>Glomus</taxon>
    </lineage>
</organism>
<accession>A0A397SBM8</accession>
<dbReference type="Proteomes" id="UP000265703">
    <property type="component" value="Unassembled WGS sequence"/>
</dbReference>
<reference evidence="1 2" key="1">
    <citation type="submission" date="2018-06" db="EMBL/GenBank/DDBJ databases">
        <title>Comparative genomics reveals the genomic features of Rhizophagus irregularis, R. cerebriforme, R. diaphanum and Gigaspora rosea, and their symbiotic lifestyle signature.</title>
        <authorList>
            <person name="Morin E."/>
            <person name="San Clemente H."/>
            <person name="Chen E.C.H."/>
            <person name="De La Providencia I."/>
            <person name="Hainaut M."/>
            <person name="Kuo A."/>
            <person name="Kohler A."/>
            <person name="Murat C."/>
            <person name="Tang N."/>
            <person name="Roy S."/>
            <person name="Loubradou J."/>
            <person name="Henrissat B."/>
            <person name="Grigoriev I.V."/>
            <person name="Corradi N."/>
            <person name="Roux C."/>
            <person name="Martin F.M."/>
        </authorList>
    </citation>
    <scope>NUCLEOTIDE SEQUENCE [LARGE SCALE GENOMIC DNA]</scope>
    <source>
        <strain evidence="1 2">DAOM 227022</strain>
    </source>
</reference>
<keyword evidence="2" id="KW-1185">Reference proteome</keyword>
<dbReference type="EMBL" id="QKYT01001158">
    <property type="protein sequence ID" value="RIA79754.1"/>
    <property type="molecule type" value="Genomic_DNA"/>
</dbReference>
<name>A0A397SBM8_9GLOM</name>
<evidence type="ECO:0000313" key="1">
    <source>
        <dbReference type="EMBL" id="RIA79754.1"/>
    </source>
</evidence>
<protein>
    <submittedName>
        <fullName evidence="1">Uncharacterized protein</fullName>
    </submittedName>
</protein>
<feature type="non-terminal residue" evidence="1">
    <location>
        <position position="1"/>
    </location>
</feature>
<proteinExistence type="predicted"/>